<feature type="compositionally biased region" description="Acidic residues" evidence="1">
    <location>
        <begin position="397"/>
        <end position="408"/>
    </location>
</feature>
<protein>
    <submittedName>
        <fullName evidence="2">Uncharacterized protein</fullName>
    </submittedName>
</protein>
<feature type="region of interest" description="Disordered" evidence="1">
    <location>
        <begin position="1"/>
        <end position="109"/>
    </location>
</feature>
<organism evidence="2 3">
    <name type="scientific">Mycena albidolilacea</name>
    <dbReference type="NCBI Taxonomy" id="1033008"/>
    <lineage>
        <taxon>Eukaryota</taxon>
        <taxon>Fungi</taxon>
        <taxon>Dikarya</taxon>
        <taxon>Basidiomycota</taxon>
        <taxon>Agaricomycotina</taxon>
        <taxon>Agaricomycetes</taxon>
        <taxon>Agaricomycetidae</taxon>
        <taxon>Agaricales</taxon>
        <taxon>Marasmiineae</taxon>
        <taxon>Mycenaceae</taxon>
        <taxon>Mycena</taxon>
    </lineage>
</organism>
<gene>
    <name evidence="2" type="ORF">DFH08DRAFT_906330</name>
</gene>
<feature type="compositionally biased region" description="Acidic residues" evidence="1">
    <location>
        <begin position="95"/>
        <end position="105"/>
    </location>
</feature>
<dbReference type="Proteomes" id="UP001218218">
    <property type="component" value="Unassembled WGS sequence"/>
</dbReference>
<feature type="compositionally biased region" description="Basic and acidic residues" evidence="1">
    <location>
        <begin position="30"/>
        <end position="50"/>
    </location>
</feature>
<dbReference type="AlphaFoldDB" id="A0AAD6YZ12"/>
<sequence>MPKHNRVEDSDESGSETQNLDEMSFAQLKEAYRTAQLEKNKAEKQMRHALGDISNCNLDESSPTSKKKPPRKRPTKRRHIEAESSDKGNEAADNSPDDSGSDSDTDDKRKVQSLGHRFVLLKSLWLKRDTFETKLDKNYDEKNRFDGAEVQGQLRDILSIIPDRYKGNVMRAGWFERAFLSGMQDQRCNTSTRIRRQAGHSIYDCATGDLLTADLRRQFREEIGWNGEEYTSLDVPILHEGGSAEYDIHTCFLSPVPMRLFVALIRGPSAAAAMLKSVKGAVIPKTNNMERIHRIDHSEPGAIAAACTLAIWGKSMDVQLKARGDTTNINYEARFEEYLDILLTGLRKKTPSILKVFSEWDRIIFPDAKASHVDPERKTGKSDGYKRAMEAMRAEEPSDEEEQQDSGGDESSGGGDGSSG</sequence>
<reference evidence="2" key="1">
    <citation type="submission" date="2023-03" db="EMBL/GenBank/DDBJ databases">
        <title>Massive genome expansion in bonnet fungi (Mycena s.s.) driven by repeated elements and novel gene families across ecological guilds.</title>
        <authorList>
            <consortium name="Lawrence Berkeley National Laboratory"/>
            <person name="Harder C.B."/>
            <person name="Miyauchi S."/>
            <person name="Viragh M."/>
            <person name="Kuo A."/>
            <person name="Thoen E."/>
            <person name="Andreopoulos B."/>
            <person name="Lu D."/>
            <person name="Skrede I."/>
            <person name="Drula E."/>
            <person name="Henrissat B."/>
            <person name="Morin E."/>
            <person name="Kohler A."/>
            <person name="Barry K."/>
            <person name="LaButti K."/>
            <person name="Morin E."/>
            <person name="Salamov A."/>
            <person name="Lipzen A."/>
            <person name="Mereny Z."/>
            <person name="Hegedus B."/>
            <person name="Baldrian P."/>
            <person name="Stursova M."/>
            <person name="Weitz H."/>
            <person name="Taylor A."/>
            <person name="Grigoriev I.V."/>
            <person name="Nagy L.G."/>
            <person name="Martin F."/>
            <person name="Kauserud H."/>
        </authorList>
    </citation>
    <scope>NUCLEOTIDE SEQUENCE</scope>
    <source>
        <strain evidence="2">CBHHK002</strain>
    </source>
</reference>
<proteinExistence type="predicted"/>
<feature type="compositionally biased region" description="Basic and acidic residues" evidence="1">
    <location>
        <begin position="80"/>
        <end position="90"/>
    </location>
</feature>
<keyword evidence="3" id="KW-1185">Reference proteome</keyword>
<name>A0AAD6YZ12_9AGAR</name>
<feature type="region of interest" description="Disordered" evidence="1">
    <location>
        <begin position="372"/>
        <end position="420"/>
    </location>
</feature>
<comment type="caution">
    <text evidence="2">The sequence shown here is derived from an EMBL/GenBank/DDBJ whole genome shotgun (WGS) entry which is preliminary data.</text>
</comment>
<accession>A0AAD6YZ12</accession>
<evidence type="ECO:0000256" key="1">
    <source>
        <dbReference type="SAM" id="MobiDB-lite"/>
    </source>
</evidence>
<feature type="compositionally biased region" description="Gly residues" evidence="1">
    <location>
        <begin position="410"/>
        <end position="420"/>
    </location>
</feature>
<evidence type="ECO:0000313" key="3">
    <source>
        <dbReference type="Proteomes" id="UP001218218"/>
    </source>
</evidence>
<feature type="compositionally biased region" description="Basic residues" evidence="1">
    <location>
        <begin position="65"/>
        <end position="79"/>
    </location>
</feature>
<evidence type="ECO:0000313" key="2">
    <source>
        <dbReference type="EMBL" id="KAJ7301868.1"/>
    </source>
</evidence>
<feature type="compositionally biased region" description="Basic and acidic residues" evidence="1">
    <location>
        <begin position="372"/>
        <end position="396"/>
    </location>
</feature>
<dbReference type="EMBL" id="JARIHO010000125">
    <property type="protein sequence ID" value="KAJ7301868.1"/>
    <property type="molecule type" value="Genomic_DNA"/>
</dbReference>